<evidence type="ECO:0000259" key="2">
    <source>
        <dbReference type="Pfam" id="PF13439"/>
    </source>
</evidence>
<dbReference type="InterPro" id="IPR028098">
    <property type="entry name" value="Glyco_trans_4-like_N"/>
</dbReference>
<gene>
    <name evidence="3" type="primary">mshA_2</name>
    <name evidence="3" type="ORF">Maes01_00005</name>
</gene>
<proteinExistence type="predicted"/>
<dbReference type="PANTHER" id="PTHR12526:SF627">
    <property type="entry name" value="D-RHAMNOSYLTRANSFERASE WBPZ"/>
    <property type="match status" value="1"/>
</dbReference>
<dbReference type="SUPFAM" id="SSF53756">
    <property type="entry name" value="UDP-Glycosyltransferase/glycogen phosphorylase"/>
    <property type="match status" value="1"/>
</dbReference>
<name>A0ABP9WJR4_9GAMM</name>
<protein>
    <submittedName>
        <fullName evidence="3">D-inositol-3-phosphate glycosyltransferase</fullName>
    </submittedName>
</protein>
<evidence type="ECO:0000313" key="3">
    <source>
        <dbReference type="EMBL" id="GAA5523460.1"/>
    </source>
</evidence>
<organism evidence="3 4">
    <name type="scientific">Microbulbifer aestuariivivens</name>
    <dbReference type="NCBI Taxonomy" id="1908308"/>
    <lineage>
        <taxon>Bacteria</taxon>
        <taxon>Pseudomonadati</taxon>
        <taxon>Pseudomonadota</taxon>
        <taxon>Gammaproteobacteria</taxon>
        <taxon>Cellvibrionales</taxon>
        <taxon>Microbulbiferaceae</taxon>
        <taxon>Microbulbifer</taxon>
    </lineage>
</organism>
<dbReference type="Pfam" id="PF13439">
    <property type="entry name" value="Glyco_transf_4"/>
    <property type="match status" value="1"/>
</dbReference>
<evidence type="ECO:0000313" key="4">
    <source>
        <dbReference type="Proteomes" id="UP001408594"/>
    </source>
</evidence>
<comment type="caution">
    <text evidence="3">The sequence shown here is derived from an EMBL/GenBank/DDBJ whole genome shotgun (WGS) entry which is preliminary data.</text>
</comment>
<evidence type="ECO:0000259" key="1">
    <source>
        <dbReference type="Pfam" id="PF00534"/>
    </source>
</evidence>
<sequence>MTDNFEVLHCYRTFYPESQGGLEHSILEISANVPSSRVLTLSNIPGRYSLLDGSILVEATRRWFSLASCCIGGDFLRALKRDAAEIIHFHFPWPFGDLSYLMAGSGRPLVVTYHSDIVRQRFLGCMYRPLMHLFLARADRIVATSQNYLESSNVLQKFRHKVEVIPLGISECNYPIISKKTLAAVESRFGKDFMLFVGVLRYYKGLDFLIRAAVGQPYRLVIAGKGPDLLRLKKLSRDLGASNVIFAGYISDSEKMALLNLCRSVVFPSHLRSEAFGVTLIEGLMCSKPLISCEIGTGTSYVNKNGETGLVVKPADIAELRKAMSYLWENANVAIEMGKAGRLRFEEFFTSKIMAKSYLDLYQRVLSERAAT</sequence>
<dbReference type="EMBL" id="BAABRT010000001">
    <property type="protein sequence ID" value="GAA5523460.1"/>
    <property type="molecule type" value="Genomic_DNA"/>
</dbReference>
<accession>A0ABP9WJR4</accession>
<keyword evidence="4" id="KW-1185">Reference proteome</keyword>
<feature type="domain" description="Glycosyl transferase family 1" evidence="1">
    <location>
        <begin position="190"/>
        <end position="343"/>
    </location>
</feature>
<feature type="domain" description="Glycosyltransferase subfamily 4-like N-terminal" evidence="2">
    <location>
        <begin position="75"/>
        <end position="169"/>
    </location>
</feature>
<dbReference type="Gene3D" id="3.40.50.2000">
    <property type="entry name" value="Glycogen Phosphorylase B"/>
    <property type="match status" value="2"/>
</dbReference>
<dbReference type="RefSeq" id="WP_345547627.1">
    <property type="nucleotide sequence ID" value="NZ_BAABRT010000001.1"/>
</dbReference>
<dbReference type="Proteomes" id="UP001408594">
    <property type="component" value="Unassembled WGS sequence"/>
</dbReference>
<dbReference type="Pfam" id="PF00534">
    <property type="entry name" value="Glycos_transf_1"/>
    <property type="match status" value="1"/>
</dbReference>
<reference evidence="3 4" key="1">
    <citation type="submission" date="2024-02" db="EMBL/GenBank/DDBJ databases">
        <title>Microbulbifer aestuariivivens NBRC 112533.</title>
        <authorList>
            <person name="Ichikawa N."/>
            <person name="Katano-Makiyama Y."/>
            <person name="Hidaka K."/>
        </authorList>
    </citation>
    <scope>NUCLEOTIDE SEQUENCE [LARGE SCALE GENOMIC DNA]</scope>
    <source>
        <strain evidence="3 4">NBRC 112533</strain>
    </source>
</reference>
<dbReference type="InterPro" id="IPR001296">
    <property type="entry name" value="Glyco_trans_1"/>
</dbReference>
<dbReference type="PANTHER" id="PTHR12526">
    <property type="entry name" value="GLYCOSYLTRANSFERASE"/>
    <property type="match status" value="1"/>
</dbReference>